<feature type="domain" description="Helicase C-terminal" evidence="1">
    <location>
        <begin position="8"/>
        <end position="121"/>
    </location>
</feature>
<evidence type="ECO:0000313" key="2">
    <source>
        <dbReference type="EMBL" id="GAH11493.1"/>
    </source>
</evidence>
<dbReference type="EMBL" id="BART01039187">
    <property type="protein sequence ID" value="GAH11493.1"/>
    <property type="molecule type" value="Genomic_DNA"/>
</dbReference>
<evidence type="ECO:0000259" key="1">
    <source>
        <dbReference type="Pfam" id="PF00271"/>
    </source>
</evidence>
<dbReference type="Gene3D" id="3.40.50.300">
    <property type="entry name" value="P-loop containing nucleotide triphosphate hydrolases"/>
    <property type="match status" value="1"/>
</dbReference>
<dbReference type="InterPro" id="IPR001650">
    <property type="entry name" value="Helicase_C-like"/>
</dbReference>
<sequence>SGDTIYPKEQRLLELIKTEKAAGRRVLVYCTHTKRRDVTQRLLSIFTSNGLSAEILKQSIASEKREVWIQEHTGSLDVLITNPKLVQTGLDLVQFPTIIFFEIEYSVYTLRQASRRSWRIGQNEP</sequence>
<protein>
    <recommendedName>
        <fullName evidence="1">Helicase C-terminal domain-containing protein</fullName>
    </recommendedName>
</protein>
<dbReference type="InterPro" id="IPR027417">
    <property type="entry name" value="P-loop_NTPase"/>
</dbReference>
<dbReference type="SUPFAM" id="SSF52540">
    <property type="entry name" value="P-loop containing nucleoside triphosphate hydrolases"/>
    <property type="match status" value="1"/>
</dbReference>
<reference evidence="2" key="1">
    <citation type="journal article" date="2014" name="Front. Microbiol.">
        <title>High frequency of phylogenetically diverse reductive dehalogenase-homologous genes in deep subseafloor sedimentary metagenomes.</title>
        <authorList>
            <person name="Kawai M."/>
            <person name="Futagami T."/>
            <person name="Toyoda A."/>
            <person name="Takaki Y."/>
            <person name="Nishi S."/>
            <person name="Hori S."/>
            <person name="Arai W."/>
            <person name="Tsubouchi T."/>
            <person name="Morono Y."/>
            <person name="Uchiyama I."/>
            <person name="Ito T."/>
            <person name="Fujiyama A."/>
            <person name="Inagaki F."/>
            <person name="Takami H."/>
        </authorList>
    </citation>
    <scope>NUCLEOTIDE SEQUENCE</scope>
    <source>
        <strain evidence="2">Expedition CK06-06</strain>
    </source>
</reference>
<organism evidence="2">
    <name type="scientific">marine sediment metagenome</name>
    <dbReference type="NCBI Taxonomy" id="412755"/>
    <lineage>
        <taxon>unclassified sequences</taxon>
        <taxon>metagenomes</taxon>
        <taxon>ecological metagenomes</taxon>
    </lineage>
</organism>
<comment type="caution">
    <text evidence="2">The sequence shown here is derived from an EMBL/GenBank/DDBJ whole genome shotgun (WGS) entry which is preliminary data.</text>
</comment>
<dbReference type="AlphaFoldDB" id="X1ESA4"/>
<name>X1ESA4_9ZZZZ</name>
<proteinExistence type="predicted"/>
<feature type="non-terminal residue" evidence="2">
    <location>
        <position position="125"/>
    </location>
</feature>
<gene>
    <name evidence="2" type="ORF">S01H4_64550</name>
</gene>
<dbReference type="Pfam" id="PF00271">
    <property type="entry name" value="Helicase_C"/>
    <property type="match status" value="1"/>
</dbReference>
<feature type="non-terminal residue" evidence="2">
    <location>
        <position position="1"/>
    </location>
</feature>
<accession>X1ESA4</accession>